<keyword evidence="5" id="KW-0472">Membrane</keyword>
<evidence type="ECO:0000256" key="4">
    <source>
        <dbReference type="ARBA" id="ARBA00022679"/>
    </source>
</evidence>
<proteinExistence type="predicted"/>
<keyword evidence="3" id="KW-0997">Cell inner membrane</keyword>
<evidence type="ECO:0000256" key="5">
    <source>
        <dbReference type="ARBA" id="ARBA00023136"/>
    </source>
</evidence>
<organism evidence="7 8">
    <name type="scientific">Roseateles puraquae</name>
    <dbReference type="NCBI Taxonomy" id="431059"/>
    <lineage>
        <taxon>Bacteria</taxon>
        <taxon>Pseudomonadati</taxon>
        <taxon>Pseudomonadota</taxon>
        <taxon>Betaproteobacteria</taxon>
        <taxon>Burkholderiales</taxon>
        <taxon>Sphaerotilaceae</taxon>
        <taxon>Roseateles</taxon>
    </lineage>
</organism>
<gene>
    <name evidence="7" type="ORF">CDO81_00465</name>
</gene>
<reference evidence="7 8" key="1">
    <citation type="journal article" date="2007" name="Int. J. Syst. Evol. Microbiol.">
        <title>Description of Pelomonas aquatica sp. nov. and Pelomonas puraquae sp. nov., isolated from industrial and haemodialysis water.</title>
        <authorList>
            <person name="Gomila M."/>
            <person name="Bowien B."/>
            <person name="Falsen E."/>
            <person name="Moore E.R."/>
            <person name="Lalucat J."/>
        </authorList>
    </citation>
    <scope>NUCLEOTIDE SEQUENCE [LARGE SCALE GENOMIC DNA]</scope>
    <source>
        <strain evidence="7 8">CCUG 52769</strain>
    </source>
</reference>
<dbReference type="GO" id="GO:0009247">
    <property type="term" value="P:glycolipid biosynthetic process"/>
    <property type="evidence" value="ECO:0007669"/>
    <property type="project" value="UniProtKB-ARBA"/>
</dbReference>
<dbReference type="Proteomes" id="UP000197446">
    <property type="component" value="Unassembled WGS sequence"/>
</dbReference>
<accession>A0A254NAI9</accession>
<comment type="subcellular location">
    <subcellularLocation>
        <location evidence="1">Cell inner membrane</location>
    </subcellularLocation>
</comment>
<keyword evidence="8" id="KW-1185">Reference proteome</keyword>
<dbReference type="AlphaFoldDB" id="A0A254NAI9"/>
<dbReference type="PANTHER" id="PTHR30606:SF9">
    <property type="entry name" value="LIPID A BIOSYNTHESIS LAUROYLTRANSFERASE"/>
    <property type="match status" value="1"/>
</dbReference>
<keyword evidence="4 7" id="KW-0808">Transferase</keyword>
<dbReference type="GO" id="GO:0016746">
    <property type="term" value="F:acyltransferase activity"/>
    <property type="evidence" value="ECO:0007669"/>
    <property type="project" value="UniProtKB-KW"/>
</dbReference>
<evidence type="ECO:0000256" key="2">
    <source>
        <dbReference type="ARBA" id="ARBA00022475"/>
    </source>
</evidence>
<dbReference type="InterPro" id="IPR004960">
    <property type="entry name" value="LipA_acyltrans"/>
</dbReference>
<name>A0A254NAI9_9BURK</name>
<dbReference type="PANTHER" id="PTHR30606">
    <property type="entry name" value="LIPID A BIOSYNTHESIS LAUROYL ACYLTRANSFERASE"/>
    <property type="match status" value="1"/>
</dbReference>
<sequence length="310" mass="35216">MPPLEVVGNVNAGHANHRGGRVGVKLLVGVVWLLSWLPFRAISALGWLVGSLIYLLPTSRRHIGEVNLRLCLPELDEAARRRLLRRHFVAMVQMLLEYGYGWFASQEQLKRLVRIEGLAHLQALEGRNVILMMPHFTGLDLAGLRVSLETRVVSIYSVQKDPWLDAFFRAKRLRFGTGIIFARQQGTRPTLRALRDGYRLYYLPDQDFGHRDSVFVPFFGVPAATIGGLSRMAAVTQAAVLPCYPRREADGYTLVIEPPLDNFPTDDVVADATRMNAVIEAQARRQLHQYFWLHKRFKSRPPGEADFYAR</sequence>
<dbReference type="EMBL" id="NISI01000001">
    <property type="protein sequence ID" value="OWR04999.1"/>
    <property type="molecule type" value="Genomic_DNA"/>
</dbReference>
<evidence type="ECO:0000256" key="6">
    <source>
        <dbReference type="ARBA" id="ARBA00023315"/>
    </source>
</evidence>
<comment type="caution">
    <text evidence="7">The sequence shown here is derived from an EMBL/GenBank/DDBJ whole genome shotgun (WGS) entry which is preliminary data.</text>
</comment>
<dbReference type="GO" id="GO:0005886">
    <property type="term" value="C:plasma membrane"/>
    <property type="evidence" value="ECO:0007669"/>
    <property type="project" value="UniProtKB-SubCell"/>
</dbReference>
<keyword evidence="6 7" id="KW-0012">Acyltransferase</keyword>
<evidence type="ECO:0000313" key="7">
    <source>
        <dbReference type="EMBL" id="OWR04999.1"/>
    </source>
</evidence>
<evidence type="ECO:0000313" key="8">
    <source>
        <dbReference type="Proteomes" id="UP000197446"/>
    </source>
</evidence>
<evidence type="ECO:0000256" key="3">
    <source>
        <dbReference type="ARBA" id="ARBA00022519"/>
    </source>
</evidence>
<dbReference type="CDD" id="cd07984">
    <property type="entry name" value="LPLAT_LABLAT-like"/>
    <property type="match status" value="1"/>
</dbReference>
<evidence type="ECO:0000256" key="1">
    <source>
        <dbReference type="ARBA" id="ARBA00004533"/>
    </source>
</evidence>
<protein>
    <submittedName>
        <fullName evidence="7">Lipid A biosynthesis acyltransferase</fullName>
    </submittedName>
</protein>
<dbReference type="Pfam" id="PF03279">
    <property type="entry name" value="Lip_A_acyltrans"/>
    <property type="match status" value="1"/>
</dbReference>
<dbReference type="PIRSF" id="PIRSF026649">
    <property type="entry name" value="MsbB"/>
    <property type="match status" value="1"/>
</dbReference>
<keyword evidence="2" id="KW-1003">Cell membrane</keyword>
<dbReference type="OrthoDB" id="9803456at2"/>